<keyword evidence="3" id="KW-1185">Reference proteome</keyword>
<name>A0A1K2I274_9HYPH</name>
<dbReference type="EMBL" id="FPKU01000003">
    <property type="protein sequence ID" value="SFZ86485.1"/>
    <property type="molecule type" value="Genomic_DNA"/>
</dbReference>
<evidence type="ECO:0000256" key="1">
    <source>
        <dbReference type="SAM" id="MobiDB-lite"/>
    </source>
</evidence>
<dbReference type="AlphaFoldDB" id="A0A1K2I274"/>
<dbReference type="InterPro" id="IPR011050">
    <property type="entry name" value="Pectin_lyase_fold/virulence"/>
</dbReference>
<accession>A0A1K2I274</accession>
<dbReference type="Pfam" id="PF10983">
    <property type="entry name" value="DUF2793"/>
    <property type="match status" value="1"/>
</dbReference>
<dbReference type="OrthoDB" id="564699at2"/>
<dbReference type="Gene3D" id="2.160.20.10">
    <property type="entry name" value="Single-stranded right-handed beta-helix, Pectin lyase-like"/>
    <property type="match status" value="1"/>
</dbReference>
<sequence length="487" mass="50688">MDSPADQTLRLGLPFIMAAQSLKHITHNEALQRLDALVHLAVSDRDRTVPPSAPEEGDRHIVGPGATGGWTGQSGRLAVRQGGGWVFYVPRAGWRAHVLAEARDIVHDGEDWTEAGGAGVNPVPLVGINATADEMNRLSVKSPASLFDHDGTDHRLKLNKAHAADTASILFQTGYSGRAEFGLSGDNDWRVKVSADGAAWVDALRVAAGSGRVTLPAALSLTDPDQAVAARHIRERLTANRTYYVRADGSNANDGLSNTAGGAFATLQKAMDVIAGLDCDVHSLTVSVGAGTYTAGLVLKSYLGSGSVSFVGDETTPANVTIEVAGLPVSTSAVGGSFSVAGFRLRSTGSQDVRCLTRTSLTLRSNEYAGTSNYRVFCGQFGRISFAGSNNAISSLGGGFLLIQAYGYVEMFSTTFTITANLTMTGAFAFCQAGFLQVALNTFTLGGFTVTGNRATVTQNGVISGTGGTSYFPGSVAASALTGGQYS</sequence>
<evidence type="ECO:0008006" key="4">
    <source>
        <dbReference type="Google" id="ProtNLM"/>
    </source>
</evidence>
<dbReference type="STRING" id="665118.SAMN02983003_3667"/>
<protein>
    <recommendedName>
        <fullName evidence="4">DUF2793 domain-containing protein</fullName>
    </recommendedName>
</protein>
<gene>
    <name evidence="2" type="ORF">SAMN02983003_3667</name>
</gene>
<evidence type="ECO:0000313" key="3">
    <source>
        <dbReference type="Proteomes" id="UP000183447"/>
    </source>
</evidence>
<dbReference type="InterPro" id="IPR021251">
    <property type="entry name" value="DUF2793"/>
</dbReference>
<dbReference type="SUPFAM" id="SSF51126">
    <property type="entry name" value="Pectin lyase-like"/>
    <property type="match status" value="1"/>
</dbReference>
<reference evidence="2 3" key="1">
    <citation type="submission" date="2016-11" db="EMBL/GenBank/DDBJ databases">
        <authorList>
            <person name="Jaros S."/>
            <person name="Januszkiewicz K."/>
            <person name="Wedrychowicz H."/>
        </authorList>
    </citation>
    <scope>NUCLEOTIDE SEQUENCE [LARGE SCALE GENOMIC DNA]</scope>
    <source>
        <strain evidence="2 3">ATCC 23634</strain>
    </source>
</reference>
<dbReference type="InterPro" id="IPR012334">
    <property type="entry name" value="Pectin_lyas_fold"/>
</dbReference>
<dbReference type="RefSeq" id="WP_072346075.1">
    <property type="nucleotide sequence ID" value="NZ_FPKU01000003.1"/>
</dbReference>
<dbReference type="Proteomes" id="UP000183447">
    <property type="component" value="Unassembled WGS sequence"/>
</dbReference>
<evidence type="ECO:0000313" key="2">
    <source>
        <dbReference type="EMBL" id="SFZ86485.1"/>
    </source>
</evidence>
<feature type="region of interest" description="Disordered" evidence="1">
    <location>
        <begin position="47"/>
        <end position="68"/>
    </location>
</feature>
<organism evidence="2 3">
    <name type="scientific">Devosia enhydra</name>
    <dbReference type="NCBI Taxonomy" id="665118"/>
    <lineage>
        <taxon>Bacteria</taxon>
        <taxon>Pseudomonadati</taxon>
        <taxon>Pseudomonadota</taxon>
        <taxon>Alphaproteobacteria</taxon>
        <taxon>Hyphomicrobiales</taxon>
        <taxon>Devosiaceae</taxon>
        <taxon>Devosia</taxon>
    </lineage>
</organism>
<proteinExistence type="predicted"/>